<dbReference type="OrthoDB" id="8055880at2759"/>
<dbReference type="InParanoid" id="B4MZ91"/>
<evidence type="ECO:0000313" key="2">
    <source>
        <dbReference type="EMBL" id="EDW77364.2"/>
    </source>
</evidence>
<evidence type="ECO:0000256" key="1">
    <source>
        <dbReference type="SAM" id="MobiDB-lite"/>
    </source>
</evidence>
<proteinExistence type="predicted"/>
<feature type="region of interest" description="Disordered" evidence="1">
    <location>
        <begin position="1"/>
        <end position="25"/>
    </location>
</feature>
<dbReference type="EMBL" id="CH963913">
    <property type="protein sequence ID" value="EDW77364.2"/>
    <property type="molecule type" value="Genomic_DNA"/>
</dbReference>
<dbReference type="AlphaFoldDB" id="B4MZ91"/>
<protein>
    <submittedName>
        <fullName evidence="2">Uncharacterized protein</fullName>
    </submittedName>
</protein>
<organism evidence="2 3">
    <name type="scientific">Drosophila willistoni</name>
    <name type="common">Fruit fly</name>
    <dbReference type="NCBI Taxonomy" id="7260"/>
    <lineage>
        <taxon>Eukaryota</taxon>
        <taxon>Metazoa</taxon>
        <taxon>Ecdysozoa</taxon>
        <taxon>Arthropoda</taxon>
        <taxon>Hexapoda</taxon>
        <taxon>Insecta</taxon>
        <taxon>Pterygota</taxon>
        <taxon>Neoptera</taxon>
        <taxon>Endopterygota</taxon>
        <taxon>Diptera</taxon>
        <taxon>Brachycera</taxon>
        <taxon>Muscomorpha</taxon>
        <taxon>Ephydroidea</taxon>
        <taxon>Drosophilidae</taxon>
        <taxon>Drosophila</taxon>
        <taxon>Sophophora</taxon>
    </lineage>
</organism>
<keyword evidence="3" id="KW-1185">Reference proteome</keyword>
<dbReference type="HOGENOM" id="CLU_132842_0_0_1"/>
<feature type="region of interest" description="Disordered" evidence="1">
    <location>
        <begin position="85"/>
        <end position="127"/>
    </location>
</feature>
<evidence type="ECO:0000313" key="3">
    <source>
        <dbReference type="Proteomes" id="UP000007798"/>
    </source>
</evidence>
<gene>
    <name evidence="2" type="primary">Dwil\GK18127</name>
    <name evidence="2" type="ORF">Dwil_GK18127</name>
</gene>
<name>B4MZ91_DROWI</name>
<feature type="compositionally biased region" description="Polar residues" evidence="1">
    <location>
        <begin position="99"/>
        <end position="110"/>
    </location>
</feature>
<accession>B4MZ91</accession>
<dbReference type="Proteomes" id="UP000007798">
    <property type="component" value="Unassembled WGS sequence"/>
</dbReference>
<reference evidence="2 3" key="1">
    <citation type="journal article" date="2007" name="Nature">
        <title>Evolution of genes and genomes on the Drosophila phylogeny.</title>
        <authorList>
            <consortium name="Drosophila 12 Genomes Consortium"/>
            <person name="Clark A.G."/>
            <person name="Eisen M.B."/>
            <person name="Smith D.R."/>
            <person name="Bergman C.M."/>
            <person name="Oliver B."/>
            <person name="Markow T.A."/>
            <person name="Kaufman T.C."/>
            <person name="Kellis M."/>
            <person name="Gelbart W."/>
            <person name="Iyer V.N."/>
            <person name="Pollard D.A."/>
            <person name="Sackton T.B."/>
            <person name="Larracuente A.M."/>
            <person name="Singh N.D."/>
            <person name="Abad J.P."/>
            <person name="Abt D.N."/>
            <person name="Adryan B."/>
            <person name="Aguade M."/>
            <person name="Akashi H."/>
            <person name="Anderson W.W."/>
            <person name="Aquadro C.F."/>
            <person name="Ardell D.H."/>
            <person name="Arguello R."/>
            <person name="Artieri C.G."/>
            <person name="Barbash D.A."/>
            <person name="Barker D."/>
            <person name="Barsanti P."/>
            <person name="Batterham P."/>
            <person name="Batzoglou S."/>
            <person name="Begun D."/>
            <person name="Bhutkar A."/>
            <person name="Blanco E."/>
            <person name="Bosak S.A."/>
            <person name="Bradley R.K."/>
            <person name="Brand A.D."/>
            <person name="Brent M.R."/>
            <person name="Brooks A.N."/>
            <person name="Brown R.H."/>
            <person name="Butlin R.K."/>
            <person name="Caggese C."/>
            <person name="Calvi B.R."/>
            <person name="Bernardo de Carvalho A."/>
            <person name="Caspi A."/>
            <person name="Castrezana S."/>
            <person name="Celniker S.E."/>
            <person name="Chang J.L."/>
            <person name="Chapple C."/>
            <person name="Chatterji S."/>
            <person name="Chinwalla A."/>
            <person name="Civetta A."/>
            <person name="Clifton S.W."/>
            <person name="Comeron J.M."/>
            <person name="Costello J.C."/>
            <person name="Coyne J.A."/>
            <person name="Daub J."/>
            <person name="David R.G."/>
            <person name="Delcher A.L."/>
            <person name="Delehaunty K."/>
            <person name="Do C.B."/>
            <person name="Ebling H."/>
            <person name="Edwards K."/>
            <person name="Eickbush T."/>
            <person name="Evans J.D."/>
            <person name="Filipski A."/>
            <person name="Findeiss S."/>
            <person name="Freyhult E."/>
            <person name="Fulton L."/>
            <person name="Fulton R."/>
            <person name="Garcia A.C."/>
            <person name="Gardiner A."/>
            <person name="Garfield D.A."/>
            <person name="Garvin B.E."/>
            <person name="Gibson G."/>
            <person name="Gilbert D."/>
            <person name="Gnerre S."/>
            <person name="Godfrey J."/>
            <person name="Good R."/>
            <person name="Gotea V."/>
            <person name="Gravely B."/>
            <person name="Greenberg A.J."/>
            <person name="Griffiths-Jones S."/>
            <person name="Gross S."/>
            <person name="Guigo R."/>
            <person name="Gustafson E.A."/>
            <person name="Haerty W."/>
            <person name="Hahn M.W."/>
            <person name="Halligan D.L."/>
            <person name="Halpern A.L."/>
            <person name="Halter G.M."/>
            <person name="Han M.V."/>
            <person name="Heger A."/>
            <person name="Hillier L."/>
            <person name="Hinrichs A.S."/>
            <person name="Holmes I."/>
            <person name="Hoskins R.A."/>
            <person name="Hubisz M.J."/>
            <person name="Hultmark D."/>
            <person name="Huntley M.A."/>
            <person name="Jaffe D.B."/>
            <person name="Jagadeeshan S."/>
            <person name="Jeck W.R."/>
            <person name="Johnson J."/>
            <person name="Jones C.D."/>
            <person name="Jordan W.C."/>
            <person name="Karpen G.H."/>
            <person name="Kataoka E."/>
            <person name="Keightley P.D."/>
            <person name="Kheradpour P."/>
            <person name="Kirkness E.F."/>
            <person name="Koerich L.B."/>
            <person name="Kristiansen K."/>
            <person name="Kudrna D."/>
            <person name="Kulathinal R.J."/>
            <person name="Kumar S."/>
            <person name="Kwok R."/>
            <person name="Lander E."/>
            <person name="Langley C.H."/>
            <person name="Lapoint R."/>
            <person name="Lazzaro B.P."/>
            <person name="Lee S.J."/>
            <person name="Levesque L."/>
            <person name="Li R."/>
            <person name="Lin C.F."/>
            <person name="Lin M.F."/>
            <person name="Lindblad-Toh K."/>
            <person name="Llopart A."/>
            <person name="Long M."/>
            <person name="Low L."/>
            <person name="Lozovsky E."/>
            <person name="Lu J."/>
            <person name="Luo M."/>
            <person name="Machado C.A."/>
            <person name="Makalowski W."/>
            <person name="Marzo M."/>
            <person name="Matsuda M."/>
            <person name="Matzkin L."/>
            <person name="McAllister B."/>
            <person name="McBride C.S."/>
            <person name="McKernan B."/>
            <person name="McKernan K."/>
            <person name="Mendez-Lago M."/>
            <person name="Minx P."/>
            <person name="Mollenhauer M.U."/>
            <person name="Montooth K."/>
            <person name="Mount S.M."/>
            <person name="Mu X."/>
            <person name="Myers E."/>
            <person name="Negre B."/>
            <person name="Newfeld S."/>
            <person name="Nielsen R."/>
            <person name="Noor M.A."/>
            <person name="O'Grady P."/>
            <person name="Pachter L."/>
            <person name="Papaceit M."/>
            <person name="Parisi M.J."/>
            <person name="Parisi M."/>
            <person name="Parts L."/>
            <person name="Pedersen J.S."/>
            <person name="Pesole G."/>
            <person name="Phillippy A.M."/>
            <person name="Ponting C.P."/>
            <person name="Pop M."/>
            <person name="Porcelli D."/>
            <person name="Powell J.R."/>
            <person name="Prohaska S."/>
            <person name="Pruitt K."/>
            <person name="Puig M."/>
            <person name="Quesneville H."/>
            <person name="Ram K.R."/>
            <person name="Rand D."/>
            <person name="Rasmussen M.D."/>
            <person name="Reed L.K."/>
            <person name="Reenan R."/>
            <person name="Reily A."/>
            <person name="Remington K.A."/>
            <person name="Rieger T.T."/>
            <person name="Ritchie M.G."/>
            <person name="Robin C."/>
            <person name="Rogers Y.H."/>
            <person name="Rohde C."/>
            <person name="Rozas J."/>
            <person name="Rubenfield M.J."/>
            <person name="Ruiz A."/>
            <person name="Russo S."/>
            <person name="Salzberg S.L."/>
            <person name="Sanchez-Gracia A."/>
            <person name="Saranga D.J."/>
            <person name="Sato H."/>
            <person name="Schaeffer S.W."/>
            <person name="Schatz M.C."/>
            <person name="Schlenke T."/>
            <person name="Schwartz R."/>
            <person name="Segarra C."/>
            <person name="Singh R.S."/>
            <person name="Sirot L."/>
            <person name="Sirota M."/>
            <person name="Sisneros N.B."/>
            <person name="Smith C.D."/>
            <person name="Smith T.F."/>
            <person name="Spieth J."/>
            <person name="Stage D.E."/>
            <person name="Stark A."/>
            <person name="Stephan W."/>
            <person name="Strausberg R.L."/>
            <person name="Strempel S."/>
            <person name="Sturgill D."/>
            <person name="Sutton G."/>
            <person name="Sutton G.G."/>
            <person name="Tao W."/>
            <person name="Teichmann S."/>
            <person name="Tobari Y.N."/>
            <person name="Tomimura Y."/>
            <person name="Tsolas J.M."/>
            <person name="Valente V.L."/>
            <person name="Venter E."/>
            <person name="Venter J.C."/>
            <person name="Vicario S."/>
            <person name="Vieira F.G."/>
            <person name="Vilella A.J."/>
            <person name="Villasante A."/>
            <person name="Walenz B."/>
            <person name="Wang J."/>
            <person name="Wasserman M."/>
            <person name="Watts T."/>
            <person name="Wilson D."/>
            <person name="Wilson R.K."/>
            <person name="Wing R.A."/>
            <person name="Wolfner M.F."/>
            <person name="Wong A."/>
            <person name="Wong G.K."/>
            <person name="Wu C.I."/>
            <person name="Wu G."/>
            <person name="Yamamoto D."/>
            <person name="Yang H.P."/>
            <person name="Yang S.P."/>
            <person name="Yorke J.A."/>
            <person name="Yoshida K."/>
            <person name="Zdobnov E."/>
            <person name="Zhang P."/>
            <person name="Zhang Y."/>
            <person name="Zimin A.V."/>
            <person name="Baldwin J."/>
            <person name="Abdouelleil A."/>
            <person name="Abdulkadir J."/>
            <person name="Abebe A."/>
            <person name="Abera B."/>
            <person name="Abreu J."/>
            <person name="Acer S.C."/>
            <person name="Aftuck L."/>
            <person name="Alexander A."/>
            <person name="An P."/>
            <person name="Anderson E."/>
            <person name="Anderson S."/>
            <person name="Arachi H."/>
            <person name="Azer M."/>
            <person name="Bachantsang P."/>
            <person name="Barry A."/>
            <person name="Bayul T."/>
            <person name="Berlin A."/>
            <person name="Bessette D."/>
            <person name="Bloom T."/>
            <person name="Blye J."/>
            <person name="Boguslavskiy L."/>
            <person name="Bonnet C."/>
            <person name="Boukhgalter B."/>
            <person name="Bourzgui I."/>
            <person name="Brown A."/>
            <person name="Cahill P."/>
            <person name="Channer S."/>
            <person name="Cheshatsang Y."/>
            <person name="Chuda L."/>
            <person name="Citroen M."/>
            <person name="Collymore A."/>
            <person name="Cooke P."/>
            <person name="Costello M."/>
            <person name="D'Aco K."/>
            <person name="Daza R."/>
            <person name="De Haan G."/>
            <person name="DeGray S."/>
            <person name="DeMaso C."/>
            <person name="Dhargay N."/>
            <person name="Dooley K."/>
            <person name="Dooley E."/>
            <person name="Doricent M."/>
            <person name="Dorje P."/>
            <person name="Dorjee K."/>
            <person name="Dupes A."/>
            <person name="Elong R."/>
            <person name="Falk J."/>
            <person name="Farina A."/>
            <person name="Faro S."/>
            <person name="Ferguson D."/>
            <person name="Fisher S."/>
            <person name="Foley C.D."/>
            <person name="Franke A."/>
            <person name="Friedrich D."/>
            <person name="Gadbois L."/>
            <person name="Gearin G."/>
            <person name="Gearin C.R."/>
            <person name="Giannoukos G."/>
            <person name="Goode T."/>
            <person name="Graham J."/>
            <person name="Grandbois E."/>
            <person name="Grewal S."/>
            <person name="Gyaltsen K."/>
            <person name="Hafez N."/>
            <person name="Hagos B."/>
            <person name="Hall J."/>
            <person name="Henson C."/>
            <person name="Hollinger A."/>
            <person name="Honan T."/>
            <person name="Huard M.D."/>
            <person name="Hughes L."/>
            <person name="Hurhula B."/>
            <person name="Husby M.E."/>
            <person name="Kamat A."/>
            <person name="Kanga B."/>
            <person name="Kashin S."/>
            <person name="Khazanovich D."/>
            <person name="Kisner P."/>
            <person name="Lance K."/>
            <person name="Lara M."/>
            <person name="Lee W."/>
            <person name="Lennon N."/>
            <person name="Letendre F."/>
            <person name="LeVine R."/>
            <person name="Lipovsky A."/>
            <person name="Liu X."/>
            <person name="Liu J."/>
            <person name="Liu S."/>
            <person name="Lokyitsang T."/>
            <person name="Lokyitsang Y."/>
            <person name="Lubonja R."/>
            <person name="Lui A."/>
            <person name="MacDonald P."/>
            <person name="Magnisalis V."/>
            <person name="Maru K."/>
            <person name="Matthews C."/>
            <person name="McCusker W."/>
            <person name="McDonough S."/>
            <person name="Mehta T."/>
            <person name="Meldrim J."/>
            <person name="Meneus L."/>
            <person name="Mihai O."/>
            <person name="Mihalev A."/>
            <person name="Mihova T."/>
            <person name="Mittelman R."/>
            <person name="Mlenga V."/>
            <person name="Montmayeur A."/>
            <person name="Mulrain L."/>
            <person name="Navidi A."/>
            <person name="Naylor J."/>
            <person name="Negash T."/>
            <person name="Nguyen T."/>
            <person name="Nguyen N."/>
            <person name="Nicol R."/>
            <person name="Norbu C."/>
            <person name="Norbu N."/>
            <person name="Novod N."/>
            <person name="O'Neill B."/>
            <person name="Osman S."/>
            <person name="Markiewicz E."/>
            <person name="Oyono O.L."/>
            <person name="Patti C."/>
            <person name="Phunkhang P."/>
            <person name="Pierre F."/>
            <person name="Priest M."/>
            <person name="Raghuraman S."/>
            <person name="Rege F."/>
            <person name="Reyes R."/>
            <person name="Rise C."/>
            <person name="Rogov P."/>
            <person name="Ross K."/>
            <person name="Ryan E."/>
            <person name="Settipalli S."/>
            <person name="Shea T."/>
            <person name="Sherpa N."/>
            <person name="Shi L."/>
            <person name="Shih D."/>
            <person name="Sparrow T."/>
            <person name="Spaulding J."/>
            <person name="Stalker J."/>
            <person name="Stange-Thomann N."/>
            <person name="Stavropoulos S."/>
            <person name="Stone C."/>
            <person name="Strader C."/>
            <person name="Tesfaye S."/>
            <person name="Thomson T."/>
            <person name="Thoulutsang Y."/>
            <person name="Thoulutsang D."/>
            <person name="Topham K."/>
            <person name="Topping I."/>
            <person name="Tsamla T."/>
            <person name="Vassiliev H."/>
            <person name="Vo A."/>
            <person name="Wangchuk T."/>
            <person name="Wangdi T."/>
            <person name="Weiand M."/>
            <person name="Wilkinson J."/>
            <person name="Wilson A."/>
            <person name="Yadav S."/>
            <person name="Young G."/>
            <person name="Yu Q."/>
            <person name="Zembek L."/>
            <person name="Zhong D."/>
            <person name="Zimmer A."/>
            <person name="Zwirko Z."/>
            <person name="Jaffe D.B."/>
            <person name="Alvarez P."/>
            <person name="Brockman W."/>
            <person name="Butler J."/>
            <person name="Chin C."/>
            <person name="Gnerre S."/>
            <person name="Grabherr M."/>
            <person name="Kleber M."/>
            <person name="Mauceli E."/>
            <person name="MacCallum I."/>
        </authorList>
    </citation>
    <scope>NUCLEOTIDE SEQUENCE [LARGE SCALE GENOMIC DNA]</scope>
    <source>
        <strain evidence="3">Tucson 14030-0811.24</strain>
    </source>
</reference>
<sequence length="203" mass="22973">MANARKSHITTALAPGSKRTKPRSFSRTMRFNQENVEITSHIAIGERSYGFIRATNNAATPFPNAKKTLDNSSLLTHLRLAQTQIKSGRKWHKDRKESTTQNSTDGSSGSSEHESQNDLPCKIQSKSQTSTMNFQLKRKLFDEGEYTITRGQKLSEVHHAAVVSDDMATSLKRHTHLYSLREMEDFCRKMNIKIHQGFSPGLH</sequence>